<organism evidence="3 4">
    <name type="scientific">Pedobacter yonginense</name>
    <dbReference type="NCBI Taxonomy" id="651869"/>
    <lineage>
        <taxon>Bacteria</taxon>
        <taxon>Pseudomonadati</taxon>
        <taxon>Bacteroidota</taxon>
        <taxon>Sphingobacteriia</taxon>
        <taxon>Sphingobacteriales</taxon>
        <taxon>Sphingobacteriaceae</taxon>
        <taxon>Pedobacter</taxon>
    </lineage>
</organism>
<sequence length="122" mass="13269">MEGVFVPISMFLGAFAMVFGIRYLSNKEKMAMIERGIDPRLNRAAVPRPYLSLKFGLLMVGIGLGLLVALFTVRGVFGGDLTHGEESQAVAIYFGFVGIFGGLGLITSFLIEKKAITTEYRA</sequence>
<gene>
    <name evidence="3" type="ORF">DHW03_09760</name>
</gene>
<comment type="caution">
    <text evidence="3">The sequence shown here is derived from an EMBL/GenBank/DDBJ whole genome shotgun (WGS) entry which is preliminary data.</text>
</comment>
<dbReference type="RefSeq" id="WP_109925553.1">
    <property type="nucleotide sequence ID" value="NZ_QGNZ01000002.1"/>
</dbReference>
<evidence type="ECO:0000313" key="3">
    <source>
        <dbReference type="EMBL" id="PWS27850.1"/>
    </source>
</evidence>
<protein>
    <recommendedName>
        <fullName evidence="2">DUF6249 domain-containing protein</fullName>
    </recommendedName>
</protein>
<dbReference type="EMBL" id="QGNZ01000002">
    <property type="protein sequence ID" value="PWS27850.1"/>
    <property type="molecule type" value="Genomic_DNA"/>
</dbReference>
<keyword evidence="1" id="KW-0812">Transmembrane</keyword>
<name>A0A317ELV1_9SPHI</name>
<evidence type="ECO:0000256" key="1">
    <source>
        <dbReference type="SAM" id="Phobius"/>
    </source>
</evidence>
<feature type="transmembrane region" description="Helical" evidence="1">
    <location>
        <begin position="89"/>
        <end position="111"/>
    </location>
</feature>
<keyword evidence="4" id="KW-1185">Reference proteome</keyword>
<feature type="domain" description="DUF6249" evidence="2">
    <location>
        <begin position="8"/>
        <end position="113"/>
    </location>
</feature>
<feature type="transmembrane region" description="Helical" evidence="1">
    <location>
        <begin position="55"/>
        <end position="77"/>
    </location>
</feature>
<reference evidence="3 4" key="1">
    <citation type="submission" date="2018-05" db="EMBL/GenBank/DDBJ databases">
        <title>Pedobacter paludis sp. nov., isolated from wetland soil.</title>
        <authorList>
            <person name="Zhang Y."/>
            <person name="Wang G."/>
        </authorList>
    </citation>
    <scope>NUCLEOTIDE SEQUENCE [LARGE SCALE GENOMIC DNA]</scope>
    <source>
        <strain evidence="3 4">KCTC22721</strain>
    </source>
</reference>
<proteinExistence type="predicted"/>
<evidence type="ECO:0000259" key="2">
    <source>
        <dbReference type="Pfam" id="PF19762"/>
    </source>
</evidence>
<feature type="transmembrane region" description="Helical" evidence="1">
    <location>
        <begin position="6"/>
        <end position="25"/>
    </location>
</feature>
<dbReference type="OrthoDB" id="678489at2"/>
<keyword evidence="1" id="KW-1133">Transmembrane helix</keyword>
<dbReference type="Proteomes" id="UP000245379">
    <property type="component" value="Unassembled WGS sequence"/>
</dbReference>
<dbReference type="InterPro" id="IPR046216">
    <property type="entry name" value="DUF6249"/>
</dbReference>
<keyword evidence="1" id="KW-0472">Membrane</keyword>
<dbReference type="Pfam" id="PF19762">
    <property type="entry name" value="DUF6249"/>
    <property type="match status" value="1"/>
</dbReference>
<evidence type="ECO:0000313" key="4">
    <source>
        <dbReference type="Proteomes" id="UP000245379"/>
    </source>
</evidence>
<accession>A0A317ELV1</accession>
<dbReference type="AlphaFoldDB" id="A0A317ELV1"/>